<evidence type="ECO:0000256" key="1">
    <source>
        <dbReference type="SAM" id="MobiDB-lite"/>
    </source>
</evidence>
<sequence length="256" mass="28797">MMRHSLCLSTSFWKGFGVLERNGLCVCLIAQGPPVAEQCVLRLLRTAGFSRLDTRVSQRHYPQLILVRLEHHPMGRPNQAGSCAMDLHQAEECMLPADGFVLMNEKASIAALDFVRQVEEDMDLQWKESKESESWRSKLAFLKPPTGMVVDELREMKEKVSRENAEARLSQDAKDAKRREAQLESLGEKSSTGLLPRRFAAACMVRFRLVFGPYRKCESDTFYICVGGLSTGTATFAISQNIKVCSHPCQHWSQGA</sequence>
<accession>A0ABP0H7Z8</accession>
<comment type="caution">
    <text evidence="2">The sequence shown here is derived from an EMBL/GenBank/DDBJ whole genome shotgun (WGS) entry which is preliminary data.</text>
</comment>
<reference evidence="2 3" key="1">
    <citation type="submission" date="2024-02" db="EMBL/GenBank/DDBJ databases">
        <authorList>
            <person name="Chen Y."/>
            <person name="Shah S."/>
            <person name="Dougan E. K."/>
            <person name="Thang M."/>
            <person name="Chan C."/>
        </authorList>
    </citation>
    <scope>NUCLEOTIDE SEQUENCE [LARGE SCALE GENOMIC DNA]</scope>
</reference>
<organism evidence="2 3">
    <name type="scientific">Durusdinium trenchii</name>
    <dbReference type="NCBI Taxonomy" id="1381693"/>
    <lineage>
        <taxon>Eukaryota</taxon>
        <taxon>Sar</taxon>
        <taxon>Alveolata</taxon>
        <taxon>Dinophyceae</taxon>
        <taxon>Suessiales</taxon>
        <taxon>Symbiodiniaceae</taxon>
        <taxon>Durusdinium</taxon>
    </lineage>
</organism>
<name>A0ABP0H7Z8_9DINO</name>
<gene>
    <name evidence="2" type="ORF">CCMP2556_LOCUS476</name>
</gene>
<feature type="compositionally biased region" description="Basic and acidic residues" evidence="1">
    <location>
        <begin position="161"/>
        <end position="182"/>
    </location>
</feature>
<evidence type="ECO:0000313" key="3">
    <source>
        <dbReference type="Proteomes" id="UP001642484"/>
    </source>
</evidence>
<protein>
    <submittedName>
        <fullName evidence="2">Uncharacterized protein</fullName>
    </submittedName>
</protein>
<keyword evidence="3" id="KW-1185">Reference proteome</keyword>
<feature type="region of interest" description="Disordered" evidence="1">
    <location>
        <begin position="161"/>
        <end position="184"/>
    </location>
</feature>
<proteinExistence type="predicted"/>
<dbReference type="Proteomes" id="UP001642484">
    <property type="component" value="Unassembled WGS sequence"/>
</dbReference>
<evidence type="ECO:0000313" key="2">
    <source>
        <dbReference type="EMBL" id="CAK8986354.1"/>
    </source>
</evidence>
<dbReference type="EMBL" id="CAXAMN010000103">
    <property type="protein sequence ID" value="CAK8986354.1"/>
    <property type="molecule type" value="Genomic_DNA"/>
</dbReference>